<reference evidence="3" key="1">
    <citation type="submission" date="2017-05" db="EMBL/GenBank/DDBJ databases">
        <authorList>
            <person name="Sharma S."/>
            <person name="Sidhu C."/>
            <person name="Pinnaka A.K."/>
        </authorList>
    </citation>
    <scope>NUCLEOTIDE SEQUENCE [LARGE SCALE GENOMIC DNA]</scope>
    <source>
        <strain evidence="3">AK93</strain>
    </source>
</reference>
<keyword evidence="1" id="KW-0732">Signal</keyword>
<evidence type="ECO:0008006" key="4">
    <source>
        <dbReference type="Google" id="ProtNLM"/>
    </source>
</evidence>
<protein>
    <recommendedName>
        <fullName evidence="4">Outer membrane protein beta-barrel domain-containing protein</fullName>
    </recommendedName>
</protein>
<feature type="chain" id="PRO_5017697132" description="Outer membrane protein beta-barrel domain-containing protein" evidence="1">
    <location>
        <begin position="21"/>
        <end position="220"/>
    </location>
</feature>
<proteinExistence type="predicted"/>
<evidence type="ECO:0000313" key="2">
    <source>
        <dbReference type="EMBL" id="RFA39310.1"/>
    </source>
</evidence>
<evidence type="ECO:0000313" key="3">
    <source>
        <dbReference type="Proteomes" id="UP000256763"/>
    </source>
</evidence>
<gene>
    <name evidence="2" type="ORF">CAL65_00350</name>
</gene>
<name>A0A3E0X386_9GAMM</name>
<dbReference type="Proteomes" id="UP000256763">
    <property type="component" value="Unassembled WGS sequence"/>
</dbReference>
<dbReference type="EMBL" id="NFZW01000001">
    <property type="protein sequence ID" value="RFA39310.1"/>
    <property type="molecule type" value="Genomic_DNA"/>
</dbReference>
<sequence length="220" mass="24650">MRRVSTITALLGAFSLPSTAFGWGHDIAVSADVRRAATDMAYTTGEVETRTTQAGVTLFEPSISAFQPGIHFGYLWASQSDNEAVSGLDLQGQYFGINLKSRLFERSWLGLHFHASYTYMEAKDDIDEQETRLRWYEAEVAGGPSLNFERVQLDIGAYYRDIDGEEFATGDLTWTRNFEQDNDIGAYAELHYWTDPTGSISLRAEGGAYTAFQASFARRF</sequence>
<feature type="signal peptide" evidence="1">
    <location>
        <begin position="1"/>
        <end position="20"/>
    </location>
</feature>
<evidence type="ECO:0000256" key="1">
    <source>
        <dbReference type="SAM" id="SignalP"/>
    </source>
</evidence>
<dbReference type="AlphaFoldDB" id="A0A3E0X386"/>
<keyword evidence="3" id="KW-1185">Reference proteome</keyword>
<accession>A0A3E0X386</accession>
<comment type="caution">
    <text evidence="2">The sequence shown here is derived from an EMBL/GenBank/DDBJ whole genome shotgun (WGS) entry which is preliminary data.</text>
</comment>
<organism evidence="2 3">
    <name type="scientific">Alkalilimnicola ehrlichii</name>
    <dbReference type="NCBI Taxonomy" id="351052"/>
    <lineage>
        <taxon>Bacteria</taxon>
        <taxon>Pseudomonadati</taxon>
        <taxon>Pseudomonadota</taxon>
        <taxon>Gammaproteobacteria</taxon>
        <taxon>Chromatiales</taxon>
        <taxon>Ectothiorhodospiraceae</taxon>
        <taxon>Alkalilimnicola</taxon>
    </lineage>
</organism>
<dbReference type="RefSeq" id="WP_116300735.1">
    <property type="nucleotide sequence ID" value="NZ_NFZV01000001.1"/>
</dbReference>